<reference evidence="1 2" key="1">
    <citation type="submission" date="2023-08" db="EMBL/GenBank/DDBJ databases">
        <title>Comparative genomics and taxonomic characterization of three novel marine species of genus Marivirga.</title>
        <authorList>
            <person name="Muhammad N."/>
            <person name="Kim S.-G."/>
        </authorList>
    </citation>
    <scope>NUCLEOTIDE SEQUENCE [LARGE SCALE GENOMIC DNA]</scope>
    <source>
        <strain evidence="1 2">BDSF4-3</strain>
    </source>
</reference>
<dbReference type="KEGG" id="msaa:QYS49_38505"/>
<evidence type="ECO:0000313" key="1">
    <source>
        <dbReference type="EMBL" id="WMN11480.1"/>
    </source>
</evidence>
<evidence type="ECO:0008006" key="3">
    <source>
        <dbReference type="Google" id="ProtNLM"/>
    </source>
</evidence>
<protein>
    <recommendedName>
        <fullName evidence="3">DUF4221 domain-containing protein</fullName>
    </recommendedName>
</protein>
<dbReference type="InterPro" id="IPR025316">
    <property type="entry name" value="DUF4221"/>
</dbReference>
<dbReference type="AlphaFoldDB" id="A0AA51NAP6"/>
<keyword evidence="2" id="KW-1185">Reference proteome</keyword>
<evidence type="ECO:0000313" key="2">
    <source>
        <dbReference type="Proteomes" id="UP001230496"/>
    </source>
</evidence>
<dbReference type="Proteomes" id="UP001230496">
    <property type="component" value="Chromosome"/>
</dbReference>
<name>A0AA51NAP6_9BACT</name>
<gene>
    <name evidence="1" type="ORF">QYS49_38505</name>
</gene>
<accession>A0AA51NAP6</accession>
<dbReference type="Pfam" id="PF13970">
    <property type="entry name" value="DUF4221"/>
    <property type="match status" value="1"/>
</dbReference>
<proteinExistence type="predicted"/>
<sequence>MKIKLDNETNEMTSSSQFKNIDGTDYLFRFRDYQSPKNPQQLEVINLTDEKVEKIIDFPLEGPNSFNELVNFHVHDFDSIFFHNEAFPLTFYLTDTSKNLKQKWEIEDMEIGAGWSSNASPFLIEDKFYFCSISTQSFYPDDQDYIDYKFLSYLNLNNGKIKEVSSIDYPKIFKENYKNGKWYPWSGKPYFHYYNENIFVGFNMSPEITSIKQGKTENINLEISFAKLAEAVSIDINDFASNQLHLIGSPQLGKMVYDPYRDKLIRLYKHPIEIDESEDRSNVYYRSRFSLLFFELNGKLAAEIELPKNTFNPSIIIPTEKGLLINTDNPFNPKNNENFLEFDHISFNDMQ</sequence>
<dbReference type="RefSeq" id="WP_308348757.1">
    <property type="nucleotide sequence ID" value="NZ_CP129971.1"/>
</dbReference>
<organism evidence="1 2">
    <name type="scientific">Marivirga salinarum</name>
    <dbReference type="NCBI Taxonomy" id="3059078"/>
    <lineage>
        <taxon>Bacteria</taxon>
        <taxon>Pseudomonadati</taxon>
        <taxon>Bacteroidota</taxon>
        <taxon>Cytophagia</taxon>
        <taxon>Cytophagales</taxon>
        <taxon>Marivirgaceae</taxon>
        <taxon>Marivirga</taxon>
    </lineage>
</organism>
<dbReference type="EMBL" id="CP129971">
    <property type="protein sequence ID" value="WMN11480.1"/>
    <property type="molecule type" value="Genomic_DNA"/>
</dbReference>